<dbReference type="Proteomes" id="UP001219349">
    <property type="component" value="Chromosome"/>
</dbReference>
<evidence type="ECO:0000313" key="2">
    <source>
        <dbReference type="Proteomes" id="UP001219349"/>
    </source>
</evidence>
<proteinExistence type="predicted"/>
<dbReference type="PANTHER" id="PTHR35566:SF1">
    <property type="entry name" value="TYPE VI SECRETION SYSTEM BASEPLATE COMPONENT TSSK1"/>
    <property type="match status" value="1"/>
</dbReference>
<dbReference type="EMBL" id="CP067136">
    <property type="protein sequence ID" value="WCR09061.1"/>
    <property type="molecule type" value="Genomic_DNA"/>
</dbReference>
<protein>
    <submittedName>
        <fullName evidence="1">Type VI secretion system baseplate subunit TssK</fullName>
    </submittedName>
</protein>
<sequence>MKTENRVVWTEGMFLRVQHFQQADRWTDRLVRDLTRPLAPFPWGFGELAIDRSALGIGRIALTSCAAILPDGTPISAPDQADLPAPLQLAEGVTDKLVYLCLPMRRPDRAEVAGADGAGAATARLAPSEYDAEDANADSALTAPIAVGRATPVLKLEGDELAGFEHLPIARIIEVRADLSVVLAEEMIPPALNLALAPRLIGFVTEILGLVRHRAAAIARRAGDPSVRGSAEIGDYFMLQLLNRATPILSHLAAQAGQMHPERAWRDLTALAGEFATFTAANRLPAEMPDYDHMNPAACFEPVLDELRRSLSAVLDQSAIAIPLEERRHGVRVGMLADAELRAGAGLVLAVRAEMPNEQLRRQFPNQIKIGSVERIAELVNVALPGLGIRPMPVAPRQLPFRSGTVYFELETSGEIWRDISQSGTLAMHLSADFPGLEIELWGIRT</sequence>
<accession>A0ABY7SPY5</accession>
<keyword evidence="2" id="KW-1185">Reference proteome</keyword>
<evidence type="ECO:0000313" key="1">
    <source>
        <dbReference type="EMBL" id="WCR09061.1"/>
    </source>
</evidence>
<gene>
    <name evidence="1" type="primary">tssK</name>
    <name evidence="1" type="ORF">JHX87_12030</name>
</gene>
<dbReference type="PANTHER" id="PTHR35566">
    <property type="entry name" value="BLR3599 PROTEIN"/>
    <property type="match status" value="1"/>
</dbReference>
<dbReference type="InterPro" id="IPR010263">
    <property type="entry name" value="T6SS_TssK"/>
</dbReference>
<name>A0ABY7SPY5_9RHOB</name>
<dbReference type="Pfam" id="PF05936">
    <property type="entry name" value="T6SS_VasE"/>
    <property type="match status" value="1"/>
</dbReference>
<dbReference type="RefSeq" id="WP_271883930.1">
    <property type="nucleotide sequence ID" value="NZ_JAQBIF010000003.1"/>
</dbReference>
<organism evidence="1 2">
    <name type="scientific">Paracoccus fistulariae</name>
    <dbReference type="NCBI Taxonomy" id="658446"/>
    <lineage>
        <taxon>Bacteria</taxon>
        <taxon>Pseudomonadati</taxon>
        <taxon>Pseudomonadota</taxon>
        <taxon>Alphaproteobacteria</taxon>
        <taxon>Rhodobacterales</taxon>
        <taxon>Paracoccaceae</taxon>
        <taxon>Paracoccus</taxon>
    </lineage>
</organism>
<dbReference type="NCBIfam" id="TIGR03353">
    <property type="entry name" value="VI_chp_4"/>
    <property type="match status" value="1"/>
</dbReference>
<reference evidence="1 2" key="1">
    <citation type="submission" date="2021-01" db="EMBL/GenBank/DDBJ databases">
        <title>Biogeographic distribution of Paracoccus.</title>
        <authorList>
            <person name="Hollensteiner J."/>
            <person name="Leineberger J."/>
            <person name="Brinkhoff T."/>
            <person name="Daniel R."/>
        </authorList>
    </citation>
    <scope>NUCLEOTIDE SEQUENCE [LARGE SCALE GENOMIC DNA]</scope>
    <source>
        <strain evidence="1 2">KCTC 22803</strain>
    </source>
</reference>